<accession>A0A016TJF2</accession>
<sequence>MKYLLVFLFLNVAADRIEISSPKSICKKRNLLDNKETATARCLRACKAQLNCREGVCKVVPQENNFETCVCRFCFPWNNDKKRAQREEERKRNKKMMKKQKQQTKTNRG</sequence>
<evidence type="ECO:0000256" key="1">
    <source>
        <dbReference type="SAM" id="MobiDB-lite"/>
    </source>
</evidence>
<keyword evidence="2" id="KW-0732">Signal</keyword>
<dbReference type="Proteomes" id="UP000024635">
    <property type="component" value="Unassembled WGS sequence"/>
</dbReference>
<name>A0A016TJF2_9BILA</name>
<dbReference type="AlphaFoldDB" id="A0A016TJF2"/>
<protein>
    <submittedName>
        <fullName evidence="3">Uncharacterized protein</fullName>
    </submittedName>
</protein>
<feature type="signal peptide" evidence="2">
    <location>
        <begin position="1"/>
        <end position="16"/>
    </location>
</feature>
<reference evidence="4" key="1">
    <citation type="journal article" date="2015" name="Nat. Genet.">
        <title>The genome and transcriptome of the zoonotic hookworm Ancylostoma ceylanicum identify infection-specific gene families.</title>
        <authorList>
            <person name="Schwarz E.M."/>
            <person name="Hu Y."/>
            <person name="Antoshechkin I."/>
            <person name="Miller M.M."/>
            <person name="Sternberg P.W."/>
            <person name="Aroian R.V."/>
        </authorList>
    </citation>
    <scope>NUCLEOTIDE SEQUENCE</scope>
    <source>
        <strain evidence="4">HY135</strain>
    </source>
</reference>
<evidence type="ECO:0000313" key="4">
    <source>
        <dbReference type="Proteomes" id="UP000024635"/>
    </source>
</evidence>
<feature type="compositionally biased region" description="Basic residues" evidence="1">
    <location>
        <begin position="92"/>
        <end position="109"/>
    </location>
</feature>
<feature type="chain" id="PRO_5001487395" evidence="2">
    <location>
        <begin position="17"/>
        <end position="109"/>
    </location>
</feature>
<feature type="region of interest" description="Disordered" evidence="1">
    <location>
        <begin position="82"/>
        <end position="109"/>
    </location>
</feature>
<dbReference type="EMBL" id="JARK01001434">
    <property type="protein sequence ID" value="EYC02802.1"/>
    <property type="molecule type" value="Genomic_DNA"/>
</dbReference>
<comment type="caution">
    <text evidence="3">The sequence shown here is derived from an EMBL/GenBank/DDBJ whole genome shotgun (WGS) entry which is preliminary data.</text>
</comment>
<proteinExistence type="predicted"/>
<evidence type="ECO:0000313" key="3">
    <source>
        <dbReference type="EMBL" id="EYC02802.1"/>
    </source>
</evidence>
<evidence type="ECO:0000256" key="2">
    <source>
        <dbReference type="SAM" id="SignalP"/>
    </source>
</evidence>
<keyword evidence="4" id="KW-1185">Reference proteome</keyword>
<organism evidence="3 4">
    <name type="scientific">Ancylostoma ceylanicum</name>
    <dbReference type="NCBI Taxonomy" id="53326"/>
    <lineage>
        <taxon>Eukaryota</taxon>
        <taxon>Metazoa</taxon>
        <taxon>Ecdysozoa</taxon>
        <taxon>Nematoda</taxon>
        <taxon>Chromadorea</taxon>
        <taxon>Rhabditida</taxon>
        <taxon>Rhabditina</taxon>
        <taxon>Rhabditomorpha</taxon>
        <taxon>Strongyloidea</taxon>
        <taxon>Ancylostomatidae</taxon>
        <taxon>Ancylostomatinae</taxon>
        <taxon>Ancylostoma</taxon>
    </lineage>
</organism>
<gene>
    <name evidence="3" type="primary">Acey_s0098.g3130</name>
    <name evidence="3" type="ORF">Y032_0098g3130</name>
</gene>
<feature type="compositionally biased region" description="Basic and acidic residues" evidence="1">
    <location>
        <begin position="82"/>
        <end position="91"/>
    </location>
</feature>